<reference evidence="2" key="1">
    <citation type="journal article" date="2019" name="Int. J. Syst. Evol. Microbiol.">
        <title>The Global Catalogue of Microorganisms (GCM) 10K type strain sequencing project: providing services to taxonomists for standard genome sequencing and annotation.</title>
        <authorList>
            <consortium name="The Broad Institute Genomics Platform"/>
            <consortium name="The Broad Institute Genome Sequencing Center for Infectious Disease"/>
            <person name="Wu L."/>
            <person name="Ma J."/>
        </authorList>
    </citation>
    <scope>NUCLEOTIDE SEQUENCE [LARGE SCALE GENOMIC DNA]</scope>
    <source>
        <strain evidence="2">CGMCC 4.7246</strain>
    </source>
</reference>
<comment type="caution">
    <text evidence="1">The sequence shown here is derived from an EMBL/GenBank/DDBJ whole genome shotgun (WGS) entry which is preliminary data.</text>
</comment>
<evidence type="ECO:0000313" key="1">
    <source>
        <dbReference type="EMBL" id="MFC6094730.1"/>
    </source>
</evidence>
<gene>
    <name evidence="1" type="ORF">ACFP3R_36175</name>
</gene>
<keyword evidence="2" id="KW-1185">Reference proteome</keyword>
<evidence type="ECO:0000313" key="2">
    <source>
        <dbReference type="Proteomes" id="UP001596220"/>
    </source>
</evidence>
<protein>
    <recommendedName>
        <fullName evidence="3">Phage tail protein</fullName>
    </recommendedName>
</protein>
<name>A0ABW1PI84_9PSEU</name>
<proteinExistence type="predicted"/>
<dbReference type="Proteomes" id="UP001596220">
    <property type="component" value="Unassembled WGS sequence"/>
</dbReference>
<organism evidence="1 2">
    <name type="scientific">Saccharothrix lopnurensis</name>
    <dbReference type="NCBI Taxonomy" id="1670621"/>
    <lineage>
        <taxon>Bacteria</taxon>
        <taxon>Bacillati</taxon>
        <taxon>Actinomycetota</taxon>
        <taxon>Actinomycetes</taxon>
        <taxon>Pseudonocardiales</taxon>
        <taxon>Pseudonocardiaceae</taxon>
        <taxon>Saccharothrix</taxon>
    </lineage>
</organism>
<sequence length="294" mass="31451">MAAGDLLTADGQVEWRGVVLGSDAVLGTTSIEGWKDRAARGGNRDLSGFHGALPARWLAEQRQVVWSFVNTVKGAALAAAIEELEALTQFDEQPVEEELCIRLDGVRAMVHATLVGVALPVGLDYSQAQYVTGAVRWVASSPRKLLLPGKSEPIGLPTEAAGDGLEWPLEWPLDWGTGVTGGQVTVTNAGPAAAWPLLRVTGPAPALRITNLDTGQRLTFDPAWTLPAGQTIEIDTRPGYRTVLFTPSGVSADARLFVRDWFPIPARSSIRIGVDAAAYDPAARLTVLWHDTTQ</sequence>
<evidence type="ECO:0008006" key="3">
    <source>
        <dbReference type="Google" id="ProtNLM"/>
    </source>
</evidence>
<dbReference type="EMBL" id="JBHSQO010000072">
    <property type="protein sequence ID" value="MFC6094730.1"/>
    <property type="molecule type" value="Genomic_DNA"/>
</dbReference>
<dbReference type="RefSeq" id="WP_380643264.1">
    <property type="nucleotide sequence ID" value="NZ_JBHSQO010000072.1"/>
</dbReference>
<accession>A0ABW1PI84</accession>